<dbReference type="RefSeq" id="WP_036633673.1">
    <property type="nucleotide sequence ID" value="NZ_JAMDMW010000011.1"/>
</dbReference>
<comment type="caution">
    <text evidence="1">The sequence shown here is derived from an EMBL/GenBank/DDBJ whole genome shotgun (WGS) entry which is preliminary data.</text>
</comment>
<dbReference type="EMBL" id="JAMDMX010000043">
    <property type="protein sequence ID" value="MCY9693933.1"/>
    <property type="molecule type" value="Genomic_DNA"/>
</dbReference>
<evidence type="ECO:0000313" key="2">
    <source>
        <dbReference type="Proteomes" id="UP001527099"/>
    </source>
</evidence>
<dbReference type="Proteomes" id="UP001527099">
    <property type="component" value="Unassembled WGS sequence"/>
</dbReference>
<accession>A0ABT4GCV0</accession>
<evidence type="ECO:0008006" key="3">
    <source>
        <dbReference type="Google" id="ProtNLM"/>
    </source>
</evidence>
<reference evidence="1 2" key="1">
    <citation type="submission" date="2022-05" db="EMBL/GenBank/DDBJ databases">
        <title>Genome Sequencing of Bee-Associated Microbes.</title>
        <authorList>
            <person name="Dunlap C."/>
        </authorList>
    </citation>
    <scope>NUCLEOTIDE SEQUENCE [LARGE SCALE GENOMIC DNA]</scope>
    <source>
        <strain evidence="1 2">NRRL B-14421</strain>
    </source>
</reference>
<organism evidence="1 2">
    <name type="scientific">Paenibacillus alginolyticus</name>
    <dbReference type="NCBI Taxonomy" id="59839"/>
    <lineage>
        <taxon>Bacteria</taxon>
        <taxon>Bacillati</taxon>
        <taxon>Bacillota</taxon>
        <taxon>Bacilli</taxon>
        <taxon>Bacillales</taxon>
        <taxon>Paenibacillaceae</taxon>
        <taxon>Paenibacillus</taxon>
    </lineage>
</organism>
<sequence>MAQDDIFVKKFPLGQVVATPGVLEATTELDRVSALVRHQSGDWGELSDEDTESNNEALQNGFRLLSAYTSEGGVTFWIITEHDRSVTTFLLPEEY</sequence>
<protein>
    <recommendedName>
        <fullName evidence="3">Type I restriction endonuclease subunit M</fullName>
    </recommendedName>
</protein>
<evidence type="ECO:0000313" key="1">
    <source>
        <dbReference type="EMBL" id="MCY9693933.1"/>
    </source>
</evidence>
<name>A0ABT4GCV0_9BACL</name>
<keyword evidence="2" id="KW-1185">Reference proteome</keyword>
<proteinExistence type="predicted"/>
<gene>
    <name evidence="1" type="ORF">M5X19_13625</name>
</gene>